<keyword evidence="2" id="KW-1185">Reference proteome</keyword>
<evidence type="ECO:0000313" key="2">
    <source>
        <dbReference type="Proteomes" id="UP000225832"/>
    </source>
</evidence>
<reference evidence="1 2" key="1">
    <citation type="submission" date="2017-03" db="EMBL/GenBank/DDBJ databases">
        <title>Complete genome of Rhodococcus opacus Tectivirus Toil.</title>
        <authorList>
            <person name="Gill J.J."/>
            <person name="Wang B."/>
            <person name="Young R."/>
            <person name="Chu K.-H."/>
        </authorList>
    </citation>
    <scope>NUCLEOTIDE SEQUENCE [LARGE SCALE GENOMIC DNA]</scope>
</reference>
<evidence type="ECO:0000313" key="1">
    <source>
        <dbReference type="EMBL" id="ARK07687.1"/>
    </source>
</evidence>
<accession>A0A1W6DXG0</accession>
<dbReference type="EMBL" id="KY817360">
    <property type="protein sequence ID" value="ARK07687.1"/>
    <property type="molecule type" value="Genomic_DNA"/>
</dbReference>
<protein>
    <submittedName>
        <fullName evidence="1">Uncharacterized protein</fullName>
    </submittedName>
</protein>
<sequence length="78" mass="8495">MAGDSLASKVDDMFAWLTGNVEKFGQGTIECQPEAGTEGEVVTLFFAHCREAGYCVHLSARHEWLLFHAHLPGTTAVT</sequence>
<name>A0A1W6DXG0_9VIRU</name>
<organism evidence="1 2">
    <name type="scientific">Rhodococcus phage Toil</name>
    <dbReference type="NCBI Taxonomy" id="1975614"/>
    <lineage>
        <taxon>Viruses</taxon>
        <taxon>Varidnaviria</taxon>
        <taxon>Bamfordvirae</taxon>
        <taxon>Preplasmiviricota</taxon>
        <taxon>Prepoliviricotina</taxon>
        <taxon>Tectiliviricetes</taxon>
        <taxon>Kalamavirales</taxon>
        <taxon>Tectiviridae</taxon>
        <taxon>Epsilontectivirus</taxon>
        <taxon>Epsilontectivirus toil</taxon>
    </lineage>
</organism>
<dbReference type="Proteomes" id="UP000225832">
    <property type="component" value="Segment"/>
</dbReference>
<proteinExistence type="predicted"/>
<gene>
    <name evidence="1" type="ORF">Toil_gp04</name>
</gene>